<comment type="caution">
    <text evidence="3">The sequence shown here is derived from an EMBL/GenBank/DDBJ whole genome shotgun (WGS) entry which is preliminary data.</text>
</comment>
<feature type="region of interest" description="Disordered" evidence="2">
    <location>
        <begin position="210"/>
        <end position="281"/>
    </location>
</feature>
<organism evidence="3 4">
    <name type="scientific">Cutaneotrichosporon spelunceum</name>
    <dbReference type="NCBI Taxonomy" id="1672016"/>
    <lineage>
        <taxon>Eukaryota</taxon>
        <taxon>Fungi</taxon>
        <taxon>Dikarya</taxon>
        <taxon>Basidiomycota</taxon>
        <taxon>Agaricomycotina</taxon>
        <taxon>Tremellomycetes</taxon>
        <taxon>Trichosporonales</taxon>
        <taxon>Trichosporonaceae</taxon>
        <taxon>Cutaneotrichosporon</taxon>
    </lineage>
</organism>
<feature type="compositionally biased region" description="Basic and acidic residues" evidence="2">
    <location>
        <begin position="135"/>
        <end position="149"/>
    </location>
</feature>
<feature type="compositionally biased region" description="Pro residues" evidence="2">
    <location>
        <begin position="259"/>
        <end position="274"/>
    </location>
</feature>
<evidence type="ECO:0000313" key="3">
    <source>
        <dbReference type="EMBL" id="GMK56955.1"/>
    </source>
</evidence>
<evidence type="ECO:0000313" key="4">
    <source>
        <dbReference type="Proteomes" id="UP001222932"/>
    </source>
</evidence>
<protein>
    <recommendedName>
        <fullName evidence="5">RNA-polymerase II-associated protein 3-like C-terminal domain-containing protein</fullName>
    </recommendedName>
</protein>
<accession>A0AAD3TU48</accession>
<dbReference type="AlphaFoldDB" id="A0AAD3TU48"/>
<dbReference type="InterPro" id="IPR019734">
    <property type="entry name" value="TPR_rpt"/>
</dbReference>
<name>A0AAD3TU48_9TREE</name>
<dbReference type="EMBL" id="BTCM01000003">
    <property type="protein sequence ID" value="GMK56955.1"/>
    <property type="molecule type" value="Genomic_DNA"/>
</dbReference>
<dbReference type="Gene3D" id="1.25.40.10">
    <property type="entry name" value="Tetratricopeptide repeat domain"/>
    <property type="match status" value="1"/>
</dbReference>
<dbReference type="GO" id="GO:0101031">
    <property type="term" value="C:protein folding chaperone complex"/>
    <property type="evidence" value="ECO:0007669"/>
    <property type="project" value="TreeGrafter"/>
</dbReference>
<dbReference type="PANTHER" id="PTHR46423">
    <property type="entry name" value="RNA POLYMERASE II-ASSOCIATED PROTEIN 3"/>
    <property type="match status" value="1"/>
</dbReference>
<proteinExistence type="predicted"/>
<evidence type="ECO:0008006" key="5">
    <source>
        <dbReference type="Google" id="ProtNLM"/>
    </source>
</evidence>
<feature type="compositionally biased region" description="Low complexity" evidence="2">
    <location>
        <begin position="150"/>
        <end position="159"/>
    </location>
</feature>
<sequence length="393" mass="41011">MSDPAASKAAREEGNTHFRRGRWADAAAAYGRAIAADDGDAVPRANRAMAWLKLERYAEAAADATAALAIDPAHTKARYRRALARRGLGDLDGAAGDLSSVVARGDNAAAREELAEVYAEMLAGSRARAAGRVESAVDKEKADKERAEQVEQSEQVEQYEQVESEQAEREMGSAPAQVHAHAEALLDQSHQPPQPHQPLPASFAALRGKRTRPAYAQAPAVTARSPASEQVPSSTKPAAASAPASAVLSVPSPSVSPALAPPAPPGAIPTPAPSNPASTSPGAGLALLRALRPLSPVQRHAYLWHYPASIVPRILAPTLDPEALGTVLGALDAGVGTGADASNSAEYRAWAHELMVGLRHTPRWAVNAGMLTRAEREAGERVWAAAGGVGTYL</sequence>
<dbReference type="InterPro" id="IPR051966">
    <property type="entry name" value="RPAP3"/>
</dbReference>
<evidence type="ECO:0000256" key="1">
    <source>
        <dbReference type="ARBA" id="ARBA00022803"/>
    </source>
</evidence>
<feature type="compositionally biased region" description="Low complexity" evidence="2">
    <location>
        <begin position="231"/>
        <end position="258"/>
    </location>
</feature>
<keyword evidence="1" id="KW-0802">TPR repeat</keyword>
<keyword evidence="4" id="KW-1185">Reference proteome</keyword>
<dbReference type="SMART" id="SM00028">
    <property type="entry name" value="TPR"/>
    <property type="match status" value="3"/>
</dbReference>
<reference evidence="3" key="1">
    <citation type="journal article" date="2023" name="BMC Genomics">
        <title>Chromosome-level genome assemblies of Cutaneotrichosporon spp. (Trichosporonales, Basidiomycota) reveal imbalanced evolution between nucleotide sequences and chromosome synteny.</title>
        <authorList>
            <person name="Kobayashi Y."/>
            <person name="Kayamori A."/>
            <person name="Aoki K."/>
            <person name="Shiwa Y."/>
            <person name="Matsutani M."/>
            <person name="Fujita N."/>
            <person name="Sugita T."/>
            <person name="Iwasaki W."/>
            <person name="Tanaka N."/>
            <person name="Takashima M."/>
        </authorList>
    </citation>
    <scope>NUCLEOTIDE SEQUENCE</scope>
    <source>
        <strain evidence="3">HIS016</strain>
    </source>
</reference>
<dbReference type="Proteomes" id="UP001222932">
    <property type="component" value="Unassembled WGS sequence"/>
</dbReference>
<dbReference type="InterPro" id="IPR011990">
    <property type="entry name" value="TPR-like_helical_dom_sf"/>
</dbReference>
<gene>
    <name evidence="3" type="ORF">CspeluHIS016_0307950</name>
</gene>
<feature type="region of interest" description="Disordered" evidence="2">
    <location>
        <begin position="129"/>
        <end position="180"/>
    </location>
</feature>
<dbReference type="PANTHER" id="PTHR46423:SF1">
    <property type="entry name" value="RNA POLYMERASE II-ASSOCIATED PROTEIN 3"/>
    <property type="match status" value="1"/>
</dbReference>
<reference evidence="3" key="2">
    <citation type="submission" date="2023-06" db="EMBL/GenBank/DDBJ databases">
        <authorList>
            <person name="Kobayashi Y."/>
            <person name="Kayamori A."/>
            <person name="Aoki K."/>
            <person name="Shiwa Y."/>
            <person name="Fujita N."/>
            <person name="Sugita T."/>
            <person name="Iwasaki W."/>
            <person name="Tanaka N."/>
            <person name="Takashima M."/>
        </authorList>
    </citation>
    <scope>NUCLEOTIDE SEQUENCE</scope>
    <source>
        <strain evidence="3">HIS016</strain>
    </source>
</reference>
<dbReference type="SUPFAM" id="SSF48452">
    <property type="entry name" value="TPR-like"/>
    <property type="match status" value="1"/>
</dbReference>
<evidence type="ECO:0000256" key="2">
    <source>
        <dbReference type="SAM" id="MobiDB-lite"/>
    </source>
</evidence>